<organism evidence="2 3">
    <name type="scientific">Pseudochryseolinea flava</name>
    <dbReference type="NCBI Taxonomy" id="2059302"/>
    <lineage>
        <taxon>Bacteria</taxon>
        <taxon>Pseudomonadati</taxon>
        <taxon>Bacteroidota</taxon>
        <taxon>Cytophagia</taxon>
        <taxon>Cytophagales</taxon>
        <taxon>Fulvivirgaceae</taxon>
        <taxon>Pseudochryseolinea</taxon>
    </lineage>
</organism>
<dbReference type="Proteomes" id="UP000251889">
    <property type="component" value="Unassembled WGS sequence"/>
</dbReference>
<comment type="caution">
    <text evidence="2">The sequence shown here is derived from an EMBL/GenBank/DDBJ whole genome shotgun (WGS) entry which is preliminary data.</text>
</comment>
<feature type="compositionally biased region" description="Basic and acidic residues" evidence="1">
    <location>
        <begin position="108"/>
        <end position="126"/>
    </location>
</feature>
<feature type="region of interest" description="Disordered" evidence="1">
    <location>
        <begin position="78"/>
        <end position="127"/>
    </location>
</feature>
<dbReference type="EMBL" id="QMFY01000001">
    <property type="protein sequence ID" value="RAW03081.1"/>
    <property type="molecule type" value="Genomic_DNA"/>
</dbReference>
<reference evidence="2 3" key="1">
    <citation type="submission" date="2018-06" db="EMBL/GenBank/DDBJ databases">
        <title>Chryseolinea flavus sp. nov., a member of the phylum Bacteroidetes isolated from soil.</title>
        <authorList>
            <person name="Li Y."/>
            <person name="Wang J."/>
        </authorList>
    </citation>
    <scope>NUCLEOTIDE SEQUENCE [LARGE SCALE GENOMIC DNA]</scope>
    <source>
        <strain evidence="2 3">SDU1-6</strain>
    </source>
</reference>
<sequence>MYAQINGNTRLISYFVETKNKILTLSNPPELSMKLNYRQILLACLISLSTVAVSSAANAQDAHYPTIEEIKDDATFTTWSETDPKNGPVKTPKDSAVANTKSSVRPLKVADTKTSKTESEQNVKEKEEEDDSVLSFNFLYYIFQKYKLQDIVD</sequence>
<dbReference type="AlphaFoldDB" id="A0A364Y7N1"/>
<evidence type="ECO:0000313" key="2">
    <source>
        <dbReference type="EMBL" id="RAW03081.1"/>
    </source>
</evidence>
<proteinExistence type="predicted"/>
<gene>
    <name evidence="2" type="ORF">DQQ10_03000</name>
</gene>
<accession>A0A364Y7N1</accession>
<evidence type="ECO:0000256" key="1">
    <source>
        <dbReference type="SAM" id="MobiDB-lite"/>
    </source>
</evidence>
<keyword evidence="3" id="KW-1185">Reference proteome</keyword>
<evidence type="ECO:0000313" key="3">
    <source>
        <dbReference type="Proteomes" id="UP000251889"/>
    </source>
</evidence>
<protein>
    <submittedName>
        <fullName evidence="2">Uncharacterized protein</fullName>
    </submittedName>
</protein>
<name>A0A364Y7N1_9BACT</name>